<gene>
    <name evidence="1" type="ORF">FHS68_003824</name>
</gene>
<sequence>MEQEFKKDRREFFKSSASLAVAATFGSLLDVLKDKPRLSFSTLGCPGWSFKKVIQSAVENDYQGIELRGILV</sequence>
<dbReference type="Proteomes" id="UP001179181">
    <property type="component" value="Unassembled WGS sequence"/>
</dbReference>
<evidence type="ECO:0000313" key="1">
    <source>
        <dbReference type="EMBL" id="NIJ54642.1"/>
    </source>
</evidence>
<organism evidence="1 2">
    <name type="scientific">Dyadobacter arcticus</name>
    <dbReference type="NCBI Taxonomy" id="1078754"/>
    <lineage>
        <taxon>Bacteria</taxon>
        <taxon>Pseudomonadati</taxon>
        <taxon>Bacteroidota</taxon>
        <taxon>Cytophagia</taxon>
        <taxon>Cytophagales</taxon>
        <taxon>Spirosomataceae</taxon>
        <taxon>Dyadobacter</taxon>
    </lineage>
</organism>
<dbReference type="RefSeq" id="WP_167273094.1">
    <property type="nucleotide sequence ID" value="NZ_JAASQJ010000003.1"/>
</dbReference>
<dbReference type="EMBL" id="JAASQJ010000003">
    <property type="protein sequence ID" value="NIJ54642.1"/>
    <property type="molecule type" value="Genomic_DNA"/>
</dbReference>
<protein>
    <submittedName>
        <fullName evidence="1">Uncharacterized protein</fullName>
    </submittedName>
</protein>
<accession>A0ABX0UP57</accession>
<keyword evidence="2" id="KW-1185">Reference proteome</keyword>
<comment type="caution">
    <text evidence="1">The sequence shown here is derived from an EMBL/GenBank/DDBJ whole genome shotgun (WGS) entry which is preliminary data.</text>
</comment>
<name>A0ABX0UP57_9BACT</name>
<reference evidence="1 2" key="1">
    <citation type="submission" date="2020-03" db="EMBL/GenBank/DDBJ databases">
        <title>Genomic Encyclopedia of Type Strains, Phase IV (KMG-IV): sequencing the most valuable type-strain genomes for metagenomic binning, comparative biology and taxonomic classification.</title>
        <authorList>
            <person name="Goeker M."/>
        </authorList>
    </citation>
    <scope>NUCLEOTIDE SEQUENCE [LARGE SCALE GENOMIC DNA]</scope>
    <source>
        <strain evidence="1 2">DSM 102865</strain>
    </source>
</reference>
<proteinExistence type="predicted"/>
<evidence type="ECO:0000313" key="2">
    <source>
        <dbReference type="Proteomes" id="UP001179181"/>
    </source>
</evidence>